<name>A0A8D0GGV2_SPHPU</name>
<evidence type="ECO:0000256" key="7">
    <source>
        <dbReference type="ARBA" id="ARBA00023163"/>
    </source>
</evidence>
<accession>A0A8D0GGV2</accession>
<keyword evidence="4" id="KW-0809">Transit peptide</keyword>
<dbReference type="Pfam" id="PF12836">
    <property type="entry name" value="HHH_3"/>
    <property type="match status" value="1"/>
</dbReference>
<dbReference type="GO" id="GO:1990904">
    <property type="term" value="C:ribonucleoprotein complex"/>
    <property type="evidence" value="ECO:0007669"/>
    <property type="project" value="Ensembl"/>
</dbReference>
<keyword evidence="11" id="KW-1185">Reference proteome</keyword>
<evidence type="ECO:0000256" key="4">
    <source>
        <dbReference type="ARBA" id="ARBA00022946"/>
    </source>
</evidence>
<evidence type="ECO:0000256" key="3">
    <source>
        <dbReference type="ARBA" id="ARBA00017000"/>
    </source>
</evidence>
<dbReference type="GO" id="GO:0003711">
    <property type="term" value="F:transcription elongation factor activity"/>
    <property type="evidence" value="ECO:0007669"/>
    <property type="project" value="Ensembl"/>
</dbReference>
<evidence type="ECO:0000256" key="8">
    <source>
        <dbReference type="ARBA" id="ARBA00023271"/>
    </source>
</evidence>
<gene>
    <name evidence="10" type="primary">TEFM</name>
</gene>
<dbReference type="GeneTree" id="ENSGT00390000010581"/>
<evidence type="ECO:0000256" key="2">
    <source>
        <dbReference type="ARBA" id="ARBA00009086"/>
    </source>
</evidence>
<dbReference type="InterPro" id="IPR039150">
    <property type="entry name" value="TEFM"/>
</dbReference>
<evidence type="ECO:0000256" key="9">
    <source>
        <dbReference type="ARBA" id="ARBA00025262"/>
    </source>
</evidence>
<reference evidence="10" key="1">
    <citation type="submission" date="2025-05" db="UniProtKB">
        <authorList>
            <consortium name="Ensembl"/>
        </authorList>
    </citation>
    <scope>IDENTIFICATION</scope>
</reference>
<keyword evidence="5" id="KW-0805">Transcription regulation</keyword>
<dbReference type="SUPFAM" id="SSF47781">
    <property type="entry name" value="RuvA domain 2-like"/>
    <property type="match status" value="1"/>
</dbReference>
<protein>
    <recommendedName>
        <fullName evidence="3">Transcription elongation factor, mitochondrial</fullName>
    </recommendedName>
</protein>
<dbReference type="InterPro" id="IPR036397">
    <property type="entry name" value="RNaseH_sf"/>
</dbReference>
<dbReference type="GO" id="GO:1903109">
    <property type="term" value="P:positive regulation of mitochondrial transcription"/>
    <property type="evidence" value="ECO:0007669"/>
    <property type="project" value="Ensembl"/>
</dbReference>
<dbReference type="PANTHER" id="PTHR21053:SF2">
    <property type="entry name" value="TRANSCRIPTION ELONGATION FACTOR, MITOCHONDRIAL"/>
    <property type="match status" value="1"/>
</dbReference>
<comment type="similarity">
    <text evidence="2">Belongs to the TEFM family.</text>
</comment>
<dbReference type="GO" id="GO:0002082">
    <property type="term" value="P:regulation of oxidative phosphorylation"/>
    <property type="evidence" value="ECO:0007669"/>
    <property type="project" value="Ensembl"/>
</dbReference>
<dbReference type="PANTHER" id="PTHR21053">
    <property type="entry name" value="TRANSCRIPTION ELONGATION FACTOR, MITOCHONDRIAL"/>
    <property type="match status" value="1"/>
</dbReference>
<sequence length="309" mass="35373">METSFKEQQNPLNDLYSAEQQSAILQVLNMASEKELSSIRLLRGKRSVNIIEYRLKHGPFQNVKSLLAVPLFQHKTIVKVCDFILNPSGRTEGERQVTKSSVKFIKPKIERERLQATDNIVSVVFGTRKIAWAYVDRNLSVRDWQQERCDVMVKGSPTPAMYLENISSVVSKIPEADFYVLEKNELPTQNASLFSVTLHLHIVEAMLYTLLHKTFMQDGKHKVVSMARNVVGKYFGLMVRQSRSSGMALVKQFLSDSVTEKQPRVSFPQDKMMCYKNLLNSSMRNRPEEMCDSLLQAVAFYELVINDTP</sequence>
<keyword evidence="6" id="KW-0496">Mitochondrion</keyword>
<evidence type="ECO:0000256" key="1">
    <source>
        <dbReference type="ARBA" id="ARBA00004436"/>
    </source>
</evidence>
<dbReference type="Ensembl" id="ENSSPUT00000007125.1">
    <property type="protein sequence ID" value="ENSSPUP00000006700.1"/>
    <property type="gene ID" value="ENSSPUG00000005161.1"/>
</dbReference>
<dbReference type="AlphaFoldDB" id="A0A8D0GGV2"/>
<dbReference type="SUPFAM" id="SSF53098">
    <property type="entry name" value="Ribonuclease H-like"/>
    <property type="match status" value="1"/>
</dbReference>
<dbReference type="Gene3D" id="3.30.420.10">
    <property type="entry name" value="Ribonuclease H-like superfamily/Ribonuclease H"/>
    <property type="match status" value="1"/>
</dbReference>
<evidence type="ECO:0000256" key="6">
    <source>
        <dbReference type="ARBA" id="ARBA00023128"/>
    </source>
</evidence>
<keyword evidence="8" id="KW-1135">Mitochondrion nucleoid</keyword>
<dbReference type="Proteomes" id="UP000694392">
    <property type="component" value="Unplaced"/>
</dbReference>
<evidence type="ECO:0000313" key="10">
    <source>
        <dbReference type="Ensembl" id="ENSSPUP00000006703.1"/>
    </source>
</evidence>
<dbReference type="GO" id="GO:0030337">
    <property type="term" value="F:DNA polymerase processivity factor activity"/>
    <property type="evidence" value="ECO:0007669"/>
    <property type="project" value="TreeGrafter"/>
</dbReference>
<dbReference type="GO" id="GO:0003676">
    <property type="term" value="F:nucleic acid binding"/>
    <property type="evidence" value="ECO:0007669"/>
    <property type="project" value="InterPro"/>
</dbReference>
<dbReference type="InterPro" id="IPR010994">
    <property type="entry name" value="RuvA_2-like"/>
</dbReference>
<dbReference type="Ensembl" id="ENSSPUT00000007128.1">
    <property type="protein sequence ID" value="ENSSPUP00000006703.1"/>
    <property type="gene ID" value="ENSSPUG00000005161.1"/>
</dbReference>
<proteinExistence type="inferred from homology"/>
<keyword evidence="7" id="KW-0804">Transcription</keyword>
<dbReference type="GO" id="GO:0006392">
    <property type="term" value="P:transcription elongation by mitochondrial RNA polymerase"/>
    <property type="evidence" value="ECO:0007669"/>
    <property type="project" value="InterPro"/>
</dbReference>
<organism evidence="10 11">
    <name type="scientific">Sphenodon punctatus</name>
    <name type="common">Tuatara</name>
    <name type="synonym">Hatteria punctata</name>
    <dbReference type="NCBI Taxonomy" id="8508"/>
    <lineage>
        <taxon>Eukaryota</taxon>
        <taxon>Metazoa</taxon>
        <taxon>Chordata</taxon>
        <taxon>Craniata</taxon>
        <taxon>Vertebrata</taxon>
        <taxon>Euteleostomi</taxon>
        <taxon>Lepidosauria</taxon>
        <taxon>Sphenodontia</taxon>
        <taxon>Sphenodontidae</taxon>
        <taxon>Sphenodon</taxon>
    </lineage>
</organism>
<comment type="function">
    <text evidence="9">Transcription elongation factor which increases mitochondrial RNA polymerase processivity. Regulates transcription of the mitochondrial genome, including genes important for the oxidative phosphorylation machinery.</text>
</comment>
<dbReference type="GO" id="GO:0042645">
    <property type="term" value="C:mitochondrial nucleoid"/>
    <property type="evidence" value="ECO:0007669"/>
    <property type="project" value="UniProtKB-SubCell"/>
</dbReference>
<evidence type="ECO:0000313" key="11">
    <source>
        <dbReference type="Proteomes" id="UP000694392"/>
    </source>
</evidence>
<evidence type="ECO:0000256" key="5">
    <source>
        <dbReference type="ARBA" id="ARBA00023015"/>
    </source>
</evidence>
<dbReference type="OMA" id="ESPQMAQ"/>
<comment type="subcellular location">
    <subcellularLocation>
        <location evidence="1">Mitochondrion matrix</location>
        <location evidence="1">Mitochondrion nucleoid</location>
    </subcellularLocation>
</comment>
<dbReference type="InterPro" id="IPR012337">
    <property type="entry name" value="RNaseH-like_sf"/>
</dbReference>